<sequence>MRHYLTICAIFLTACGEERRTVYTVPQVSADLRQAVIVRCPSGDTLARAGVCMIRLNAGLRAANEKIGAIDEILTKAEATQ</sequence>
<keyword evidence="2" id="KW-1185">Reference proteome</keyword>
<keyword evidence="1" id="KW-0614">Plasmid</keyword>
<organism evidence="1 2">
    <name type="scientific">Pseudorhodobacter turbinis</name>
    <dbReference type="NCBI Taxonomy" id="2500533"/>
    <lineage>
        <taxon>Bacteria</taxon>
        <taxon>Pseudomonadati</taxon>
        <taxon>Pseudomonadota</taxon>
        <taxon>Alphaproteobacteria</taxon>
        <taxon>Rhodobacterales</taxon>
        <taxon>Paracoccaceae</taxon>
        <taxon>Pseudorhodobacter</taxon>
    </lineage>
</organism>
<accession>A0A4P8EJB2</accession>
<dbReference type="EMBL" id="CP039965">
    <property type="protein sequence ID" value="QCO56932.1"/>
    <property type="molecule type" value="Genomic_DNA"/>
</dbReference>
<reference evidence="1 2" key="1">
    <citation type="submission" date="2019-05" db="EMBL/GenBank/DDBJ databases">
        <title>Pseudorhodobacter turbinis sp. nov., isolated from the gut of the Korean turban shell.</title>
        <authorList>
            <person name="Jeong Y.-S."/>
            <person name="Kang W.-R."/>
            <person name="Bae J.-W."/>
        </authorList>
    </citation>
    <scope>NUCLEOTIDE SEQUENCE [LARGE SCALE GENOMIC DNA]</scope>
    <source>
        <strain evidence="1 2">S12M18</strain>
        <plasmid evidence="1 2">unnamed1</plasmid>
    </source>
</reference>
<protein>
    <submittedName>
        <fullName evidence="1">Uncharacterized protein</fullName>
    </submittedName>
</protein>
<dbReference type="OrthoDB" id="9843820at2"/>
<dbReference type="RefSeq" id="WP_137194742.1">
    <property type="nucleotide sequence ID" value="NZ_CP039965.1"/>
</dbReference>
<dbReference type="KEGG" id="pseb:EOK75_14115"/>
<name>A0A4P8EJB2_9RHOB</name>
<gene>
    <name evidence="1" type="ORF">EOK75_14115</name>
</gene>
<evidence type="ECO:0000313" key="2">
    <source>
        <dbReference type="Proteomes" id="UP000298631"/>
    </source>
</evidence>
<dbReference type="Proteomes" id="UP000298631">
    <property type="component" value="Plasmid unnamed1"/>
</dbReference>
<dbReference type="PROSITE" id="PS51257">
    <property type="entry name" value="PROKAR_LIPOPROTEIN"/>
    <property type="match status" value="1"/>
</dbReference>
<proteinExistence type="predicted"/>
<geneLocation type="plasmid" evidence="1 2">
    <name>unnamed1</name>
</geneLocation>
<evidence type="ECO:0000313" key="1">
    <source>
        <dbReference type="EMBL" id="QCO56932.1"/>
    </source>
</evidence>
<dbReference type="AlphaFoldDB" id="A0A4P8EJB2"/>